<dbReference type="SUPFAM" id="SSF52743">
    <property type="entry name" value="Subtilisin-like"/>
    <property type="match status" value="1"/>
</dbReference>
<evidence type="ECO:0000256" key="5">
    <source>
        <dbReference type="ARBA" id="ARBA00022801"/>
    </source>
</evidence>
<dbReference type="Gene3D" id="3.40.50.200">
    <property type="entry name" value="Peptidase S8/S53 domain"/>
    <property type="match status" value="1"/>
</dbReference>
<keyword evidence="3 9" id="KW-0645">Protease</keyword>
<feature type="active site" description="Charge relay system" evidence="8 9">
    <location>
        <position position="241"/>
    </location>
</feature>
<dbReference type="InterPro" id="IPR003137">
    <property type="entry name" value="PA_domain"/>
</dbReference>
<protein>
    <submittedName>
        <fullName evidence="16">S8 family peptidase</fullName>
    </submittedName>
</protein>
<dbReference type="SUPFAM" id="SSF52025">
    <property type="entry name" value="PA domain"/>
    <property type="match status" value="1"/>
</dbReference>
<proteinExistence type="inferred from homology"/>
<dbReference type="InterPro" id="IPR034197">
    <property type="entry name" value="Peptidases_S8_3"/>
</dbReference>
<evidence type="ECO:0000256" key="8">
    <source>
        <dbReference type="PIRSR" id="PIRSR615500-1"/>
    </source>
</evidence>
<feature type="compositionally biased region" description="Pro residues" evidence="11">
    <location>
        <begin position="1633"/>
        <end position="1642"/>
    </location>
</feature>
<evidence type="ECO:0000256" key="7">
    <source>
        <dbReference type="ARBA" id="ARBA00023180"/>
    </source>
</evidence>
<dbReference type="CDD" id="cd02120">
    <property type="entry name" value="PA_subtilisin_like"/>
    <property type="match status" value="1"/>
</dbReference>
<evidence type="ECO:0000256" key="2">
    <source>
        <dbReference type="ARBA" id="ARBA00022525"/>
    </source>
</evidence>
<dbReference type="InterPro" id="IPR046450">
    <property type="entry name" value="PA_dom_sf"/>
</dbReference>
<dbReference type="Pfam" id="PF05922">
    <property type="entry name" value="Inhibitor_I9"/>
    <property type="match status" value="1"/>
</dbReference>
<dbReference type="KEGG" id="smai:EXU30_14590"/>
<feature type="signal peptide" evidence="12">
    <location>
        <begin position="1"/>
        <end position="24"/>
    </location>
</feature>
<dbReference type="PROSITE" id="PS51892">
    <property type="entry name" value="SUBTILASE"/>
    <property type="match status" value="1"/>
</dbReference>
<evidence type="ECO:0000259" key="13">
    <source>
        <dbReference type="Pfam" id="PF00082"/>
    </source>
</evidence>
<feature type="active site" description="Charge relay system" evidence="8 9">
    <location>
        <position position="673"/>
    </location>
</feature>
<organism evidence="16 17">
    <name type="scientific">Shewanella maritima</name>
    <dbReference type="NCBI Taxonomy" id="2520507"/>
    <lineage>
        <taxon>Bacteria</taxon>
        <taxon>Pseudomonadati</taxon>
        <taxon>Pseudomonadota</taxon>
        <taxon>Gammaproteobacteria</taxon>
        <taxon>Alteromonadales</taxon>
        <taxon>Shewanellaceae</taxon>
        <taxon>Shewanella</taxon>
    </lineage>
</organism>
<comment type="similarity">
    <text evidence="1 9 10">Belongs to the peptidase S8 family.</text>
</comment>
<evidence type="ECO:0000256" key="11">
    <source>
        <dbReference type="SAM" id="MobiDB-lite"/>
    </source>
</evidence>
<evidence type="ECO:0000256" key="3">
    <source>
        <dbReference type="ARBA" id="ARBA00022670"/>
    </source>
</evidence>
<dbReference type="PROSITE" id="PS00138">
    <property type="entry name" value="SUBTILASE_SER"/>
    <property type="match status" value="1"/>
</dbReference>
<dbReference type="Pfam" id="PF02225">
    <property type="entry name" value="PA"/>
    <property type="match status" value="1"/>
</dbReference>
<dbReference type="PROSITE" id="PS00136">
    <property type="entry name" value="SUBTILASE_ASP"/>
    <property type="match status" value="1"/>
</dbReference>
<dbReference type="InterPro" id="IPR036852">
    <property type="entry name" value="Peptidase_S8/S53_dom_sf"/>
</dbReference>
<feature type="active site" description="Charge relay system" evidence="8 9">
    <location>
        <position position="319"/>
    </location>
</feature>
<evidence type="ECO:0000256" key="6">
    <source>
        <dbReference type="ARBA" id="ARBA00022825"/>
    </source>
</evidence>
<dbReference type="PROSITE" id="PS00137">
    <property type="entry name" value="SUBTILASE_HIS"/>
    <property type="match status" value="1"/>
</dbReference>
<keyword evidence="17" id="KW-1185">Reference proteome</keyword>
<dbReference type="Gene3D" id="3.50.30.30">
    <property type="match status" value="1"/>
</dbReference>
<dbReference type="InterPro" id="IPR045051">
    <property type="entry name" value="SBT"/>
</dbReference>
<keyword evidence="7" id="KW-0325">Glycoprotein</keyword>
<dbReference type="InterPro" id="IPR010259">
    <property type="entry name" value="S8pro/Inhibitor_I9"/>
</dbReference>
<dbReference type="CDD" id="cd04852">
    <property type="entry name" value="Peptidases_S8_3"/>
    <property type="match status" value="1"/>
</dbReference>
<dbReference type="GO" id="GO:0004252">
    <property type="term" value="F:serine-type endopeptidase activity"/>
    <property type="evidence" value="ECO:0007669"/>
    <property type="project" value="UniProtKB-UniRule"/>
</dbReference>
<evidence type="ECO:0000313" key="16">
    <source>
        <dbReference type="EMBL" id="QBF83782.1"/>
    </source>
</evidence>
<dbReference type="InterPro" id="IPR023828">
    <property type="entry name" value="Peptidase_S8_Ser-AS"/>
</dbReference>
<keyword evidence="2" id="KW-0964">Secreted</keyword>
<feature type="region of interest" description="Disordered" evidence="11">
    <location>
        <begin position="1626"/>
        <end position="1650"/>
    </location>
</feature>
<name>A0A411PK29_9GAMM</name>
<evidence type="ECO:0000259" key="15">
    <source>
        <dbReference type="Pfam" id="PF05922"/>
    </source>
</evidence>
<dbReference type="InterPro" id="IPR022398">
    <property type="entry name" value="Peptidase_S8_His-AS"/>
</dbReference>
<dbReference type="Proteomes" id="UP000291106">
    <property type="component" value="Chromosome"/>
</dbReference>
<dbReference type="PRINTS" id="PR00723">
    <property type="entry name" value="SUBTILISIN"/>
</dbReference>
<evidence type="ECO:0000313" key="17">
    <source>
        <dbReference type="Proteomes" id="UP000291106"/>
    </source>
</evidence>
<evidence type="ECO:0000259" key="14">
    <source>
        <dbReference type="Pfam" id="PF02225"/>
    </source>
</evidence>
<dbReference type="InterPro" id="IPR015500">
    <property type="entry name" value="Peptidase_S8_subtilisin-rel"/>
</dbReference>
<feature type="chain" id="PRO_5019309603" evidence="12">
    <location>
        <begin position="25"/>
        <end position="1671"/>
    </location>
</feature>
<accession>A0A411PK29</accession>
<feature type="domain" description="Peptidase S8/S53" evidence="13">
    <location>
        <begin position="232"/>
        <end position="710"/>
    </location>
</feature>
<reference evidence="16 17" key="1">
    <citation type="submission" date="2019-02" db="EMBL/GenBank/DDBJ databases">
        <title>Shewanella sp. D4-2 isolated from Dokdo Island.</title>
        <authorList>
            <person name="Baek K."/>
        </authorList>
    </citation>
    <scope>NUCLEOTIDE SEQUENCE [LARGE SCALE GENOMIC DNA]</scope>
    <source>
        <strain evidence="16 17">D4-2</strain>
    </source>
</reference>
<dbReference type="RefSeq" id="WP_130601239.1">
    <property type="nucleotide sequence ID" value="NZ_CP036200.1"/>
</dbReference>
<feature type="domain" description="PA" evidence="14">
    <location>
        <begin position="498"/>
        <end position="577"/>
    </location>
</feature>
<dbReference type="InterPro" id="IPR023827">
    <property type="entry name" value="Peptidase_S8_Asp-AS"/>
</dbReference>
<dbReference type="EMBL" id="CP036200">
    <property type="protein sequence ID" value="QBF83782.1"/>
    <property type="molecule type" value="Genomic_DNA"/>
</dbReference>
<dbReference type="OrthoDB" id="614750at2"/>
<evidence type="ECO:0000256" key="4">
    <source>
        <dbReference type="ARBA" id="ARBA00022729"/>
    </source>
</evidence>
<dbReference type="GO" id="GO:0006508">
    <property type="term" value="P:proteolysis"/>
    <property type="evidence" value="ECO:0007669"/>
    <property type="project" value="UniProtKB-KW"/>
</dbReference>
<keyword evidence="6 9" id="KW-0720">Serine protease</keyword>
<dbReference type="PANTHER" id="PTHR10795">
    <property type="entry name" value="PROPROTEIN CONVERTASE SUBTILISIN/KEXIN"/>
    <property type="match status" value="1"/>
</dbReference>
<keyword evidence="5 9" id="KW-0378">Hydrolase</keyword>
<evidence type="ECO:0000256" key="12">
    <source>
        <dbReference type="SAM" id="SignalP"/>
    </source>
</evidence>
<keyword evidence="4 12" id="KW-0732">Signal</keyword>
<gene>
    <name evidence="16" type="ORF">EXU30_14590</name>
</gene>
<dbReference type="InterPro" id="IPR000209">
    <property type="entry name" value="Peptidase_S8/S53_dom"/>
</dbReference>
<evidence type="ECO:0000256" key="1">
    <source>
        <dbReference type="ARBA" id="ARBA00011073"/>
    </source>
</evidence>
<evidence type="ECO:0000256" key="10">
    <source>
        <dbReference type="RuleBase" id="RU003355"/>
    </source>
</evidence>
<dbReference type="Pfam" id="PF00082">
    <property type="entry name" value="Peptidase_S8"/>
    <property type="match status" value="1"/>
</dbReference>
<evidence type="ECO:0000256" key="9">
    <source>
        <dbReference type="PROSITE-ProRule" id="PRU01240"/>
    </source>
</evidence>
<sequence>MKLKKLTLMTLAAMYAAGAGNVAASNHATTNDAKVNLQSVDIMELYRVQQELKSHQVDENFKPLRRSNMTNIQFAPKKTEDKIKIEPNLTGTHTYIIRLHGNSVATYGGGLPGLPATKATTNGKRGKLFTAGKANGALSSAINAYTNHLLNNQNSVIQKAGIQAKQQFTLAANAITAELTQYEAAQIAAMSEVAYVQRSKVYQLHTDIGPEHVGAMGVWDGTKTSDGGAYQGEGMVVGIIDTGVNTDHPSFAATDADGYTHTNPLGSGNYLGDCALEEFANRCNDKLIGVYTHKDVTAEFVDEWGNPLAPKFGEDFQGHGSHVAGTVAGNVLYDVDVVGSELGGGTGHPVGVKMPRISGVAPRANIISYQVCMVSGGCSGDAMLFAIEQAIKDGVDVINMSIGGAESFPWDDAFEMAFLSAREAGVAVALSAGNSGEAFGTDSLYTVDHTSPWVLNVAATTHARSIKIADKALDNFSGGDAALMPSRLDGAGISDAFTGQFVLAADYGDARCNSPFPAGTFSSDHIVVCERGDIARVEKAVNAAAGGAGAFVLYNTWDEGDAIVNDTYAIPGIHITATQWYGNWQTMGLQPWLASGTGHQGTVTASNVTREINPDDADWLANFSSRGPSITVDEIFSPGIAAPGVDIFAPWNDENPLNPQADTRNYNAISGTSMASPHIAGIMALVRQANPDWTASEVQSALQMTADNQAIKTTHPLDGKVEVAGPYRAGHGLANAERAINAGLIMDESADNFRRANPNNGGQVRELNLPQLINKDCGLSCSWIRTVTATKDGTWNVNTNFSDRSPLFWDFTLDPTAKVTVTPSTFTLKAGESIDLTVTSFFKESDMAWYEGTVQTTAGHIELVAEDANIPSSHWPFLATYTGKTLPSTINITAHDDQSRHVIADVPFGAPASSLSGVVYQAVEAQAKMIELPRRQFTDIIIDDEFYWNLDLPHIHTTEVTVPENTAVFRAELLGRVSSEQDSPYNQYLDTSIYIFRDYNQDGRLHQSEAICGSMNGQTTKGEFCALENPDAGDYTILVMNAYPMPPYDNIDTIEMAHVIIPKQESTDITLQFDDSAERNSDLTIDWNMPMEQGKRYYSAAAITAGDNAEGSLALVPLQITRGVDSVSIDSSQDAARVGDIINVDVVIQPNLSGSDRNVELTAMLSDGLRLVPDSIKEMEGLTITDSGFSLLTSQINTADMATNYKITTSLEDAMCRTPLDIDYPDGEPVNGGYLNLSRFGMDVSWGSFYEVNEWGWGNWVHDIEIPVAAGETTVFDNADYFTTDKLILSSKGWLQLDYLQYNPWDFVPMSMYLELPNTEYSTPPDFIIAPFWGGKDAVGDFFGNQKWNLAMYEPNWQLSESKGVTLAYADDYTIIEWNKAGTHDQSWDENWNESITPRGDSYDFQVFLKANTDHKPGQYELIMAYDNIDFAGEPGEGSIGVRGYHGPRGTYGPLRGHTGVSYAFNDLTDKLQDDLIVCYDITGPSESMIVVSMQAEVTDSALGIDQSVTLTGEVEGISNANQTQTITVASNIVMAEIADHVMEENTTLTGISVSYADNDGGLSGNTITVTGDNISAVVHGHTSGSTFDITPDADFHGETMVTVTVADNIYSNDAARTTFMLTVNSDGVEPAPESPETPESPAPESDSGGQLGFVGLILLWLAVGMRRKHS</sequence>
<feature type="domain" description="Inhibitor I9" evidence="15">
    <location>
        <begin position="140"/>
        <end position="205"/>
    </location>
</feature>